<dbReference type="AlphaFoldDB" id="A0A1H9RAF8"/>
<reference evidence="2" key="1">
    <citation type="submission" date="2016-10" db="EMBL/GenBank/DDBJ databases">
        <authorList>
            <person name="Varghese N."/>
            <person name="Submissions S."/>
        </authorList>
    </citation>
    <scope>NUCLEOTIDE SEQUENCE [LARGE SCALE GENOMIC DNA]</scope>
    <source>
        <strain evidence="2">DSM 16859</strain>
    </source>
</reference>
<keyword evidence="2" id="KW-1185">Reference proteome</keyword>
<proteinExistence type="predicted"/>
<sequence length="164" mass="16924">MTGTPRPVVFLPVTGGQASRLVAEGLLGGPLPGYSATADLCATFDLAPGGEDAEFAAFQVASVAALLAGSSRLVLVARPRTALLNQAGEQGNGGVEIGALELHEVEAFFTDTEPSVCRSASRGAAGHTIDEAWELPEVQAVLAEHPLSWHDVSELAAHLELQEG</sequence>
<name>A0A1H9RAF8_9ACTN</name>
<evidence type="ECO:0000313" key="1">
    <source>
        <dbReference type="EMBL" id="SER69716.1"/>
    </source>
</evidence>
<dbReference type="STRING" id="64702.SAMN05443377_10686"/>
<dbReference type="InterPro" id="IPR054206">
    <property type="entry name" value="DUF6912"/>
</dbReference>
<dbReference type="OrthoDB" id="3711599at2"/>
<gene>
    <name evidence="1" type="ORF">SAMN05443377_10686</name>
</gene>
<accession>A0A1H9RAF8</accession>
<dbReference type="Pfam" id="PF21853">
    <property type="entry name" value="DUF6912"/>
    <property type="match status" value="1"/>
</dbReference>
<dbReference type="Proteomes" id="UP000198815">
    <property type="component" value="Unassembled WGS sequence"/>
</dbReference>
<evidence type="ECO:0000313" key="2">
    <source>
        <dbReference type="Proteomes" id="UP000198815"/>
    </source>
</evidence>
<organism evidence="1 2">
    <name type="scientific">Propionibacterium cyclohexanicum</name>
    <dbReference type="NCBI Taxonomy" id="64702"/>
    <lineage>
        <taxon>Bacteria</taxon>
        <taxon>Bacillati</taxon>
        <taxon>Actinomycetota</taxon>
        <taxon>Actinomycetes</taxon>
        <taxon>Propionibacteriales</taxon>
        <taxon>Propionibacteriaceae</taxon>
        <taxon>Propionibacterium</taxon>
    </lineage>
</organism>
<dbReference type="EMBL" id="FOGZ01000006">
    <property type="protein sequence ID" value="SER69716.1"/>
    <property type="molecule type" value="Genomic_DNA"/>
</dbReference>
<dbReference type="RefSeq" id="WP_091968429.1">
    <property type="nucleotide sequence ID" value="NZ_FOGZ01000006.1"/>
</dbReference>
<protein>
    <submittedName>
        <fullName evidence="1">Uncharacterized protein</fullName>
    </submittedName>
</protein>